<sequence>MSRSAKVISMIEMGNFDGLQTEFKKALQEDDADLIYSLAEELYSLGFSELAQRAYQFLLKKYPQEDELRTALADIAISEGQSDEALNYLTAVKPSSSAYLKALLVAADLYQTQGLFEVSEQKLLDAYQIAPEEPIIIFALAELYFDVKKYHQAIPLYLKLVKSGVTELSQVKFAQRLGFAYAASGKLEQALGYLEQVHEDDIDDDTRFQLAFTALQLKHYDEAIKHFTKLKKSSADYTTVYPYLAEAYEQQGLLQQALEVLQEGLRVDQYNIKLYQLASSVALKLQQPQSAEQYLRSALALEPDNMTIVIQLSNLLVALRRYQENIDLLTGYLQADETDPQLYWNLGKSYAELEDDQHALENYQAAEQSFNSQPDFLREVSFFYRSVGKLHEAAKCITAYLKLVPSDLEMLDLQAELQDDLGY</sequence>
<dbReference type="AlphaFoldDB" id="A0A0R1LZZ6"/>
<proteinExistence type="predicted"/>
<dbReference type="Pfam" id="PF25058">
    <property type="entry name" value="ARM_TT21"/>
    <property type="match status" value="1"/>
</dbReference>
<dbReference type="PROSITE" id="PS50005">
    <property type="entry name" value="TPR"/>
    <property type="match status" value="1"/>
</dbReference>
<dbReference type="Pfam" id="PF14559">
    <property type="entry name" value="TPR_19"/>
    <property type="match status" value="1"/>
</dbReference>
<evidence type="ECO:0000313" key="5">
    <source>
        <dbReference type="Proteomes" id="UP000051621"/>
    </source>
</evidence>
<keyword evidence="5" id="KW-1185">Reference proteome</keyword>
<accession>A0A0R1LZZ6</accession>
<gene>
    <name evidence="4" type="ORF">FC81_GL001364</name>
</gene>
<organism evidence="4 5">
    <name type="scientific">Liquorilactobacillus capillatus DSM 19910</name>
    <dbReference type="NCBI Taxonomy" id="1423731"/>
    <lineage>
        <taxon>Bacteria</taxon>
        <taxon>Bacillati</taxon>
        <taxon>Bacillota</taxon>
        <taxon>Bacilli</taxon>
        <taxon>Lactobacillales</taxon>
        <taxon>Lactobacillaceae</taxon>
        <taxon>Liquorilactobacillus</taxon>
    </lineage>
</organism>
<dbReference type="SMART" id="SM00028">
    <property type="entry name" value="TPR"/>
    <property type="match status" value="8"/>
</dbReference>
<dbReference type="Proteomes" id="UP000051621">
    <property type="component" value="Unassembled WGS sequence"/>
</dbReference>
<dbReference type="InterPro" id="IPR011990">
    <property type="entry name" value="TPR-like_helical_dom_sf"/>
</dbReference>
<comment type="caution">
    <text evidence="4">The sequence shown here is derived from an EMBL/GenBank/DDBJ whole genome shotgun (WGS) entry which is preliminary data.</text>
</comment>
<dbReference type="InterPro" id="IPR019734">
    <property type="entry name" value="TPR_rpt"/>
</dbReference>
<dbReference type="SUPFAM" id="SSF48452">
    <property type="entry name" value="TPR-like"/>
    <property type="match status" value="2"/>
</dbReference>
<keyword evidence="1" id="KW-0677">Repeat</keyword>
<keyword evidence="2 3" id="KW-0802">TPR repeat</keyword>
<evidence type="ECO:0000256" key="1">
    <source>
        <dbReference type="ARBA" id="ARBA00022737"/>
    </source>
</evidence>
<dbReference type="EMBL" id="AZEF01000027">
    <property type="protein sequence ID" value="KRL01223.1"/>
    <property type="molecule type" value="Genomic_DNA"/>
</dbReference>
<dbReference type="Pfam" id="PF13432">
    <property type="entry name" value="TPR_16"/>
    <property type="match status" value="1"/>
</dbReference>
<dbReference type="PANTHER" id="PTHR44186">
    <property type="match status" value="1"/>
</dbReference>
<dbReference type="OrthoDB" id="2080803at2"/>
<dbReference type="PANTHER" id="PTHR44186:SF1">
    <property type="entry name" value="BARDET-BIEDL SYNDROME 4 PROTEIN"/>
    <property type="match status" value="1"/>
</dbReference>
<evidence type="ECO:0000256" key="2">
    <source>
        <dbReference type="ARBA" id="ARBA00022803"/>
    </source>
</evidence>
<feature type="repeat" description="TPR" evidence="3">
    <location>
        <begin position="238"/>
        <end position="271"/>
    </location>
</feature>
<dbReference type="Gene3D" id="1.25.40.10">
    <property type="entry name" value="Tetratricopeptide repeat domain"/>
    <property type="match status" value="2"/>
</dbReference>
<name>A0A0R1LZZ6_9LACO</name>
<dbReference type="STRING" id="1423731.FC81_GL001364"/>
<reference evidence="4 5" key="1">
    <citation type="journal article" date="2015" name="Genome Announc.">
        <title>Expanding the biotechnology potential of lactobacilli through comparative genomics of 213 strains and associated genera.</title>
        <authorList>
            <person name="Sun Z."/>
            <person name="Harris H.M."/>
            <person name="McCann A."/>
            <person name="Guo C."/>
            <person name="Argimon S."/>
            <person name="Zhang W."/>
            <person name="Yang X."/>
            <person name="Jeffery I.B."/>
            <person name="Cooney J.C."/>
            <person name="Kagawa T.F."/>
            <person name="Liu W."/>
            <person name="Song Y."/>
            <person name="Salvetti E."/>
            <person name="Wrobel A."/>
            <person name="Rasinkangas P."/>
            <person name="Parkhill J."/>
            <person name="Rea M.C."/>
            <person name="O'Sullivan O."/>
            <person name="Ritari J."/>
            <person name="Douillard F.P."/>
            <person name="Paul Ross R."/>
            <person name="Yang R."/>
            <person name="Briner A.E."/>
            <person name="Felis G.E."/>
            <person name="de Vos W.M."/>
            <person name="Barrangou R."/>
            <person name="Klaenhammer T.R."/>
            <person name="Caufield P.W."/>
            <person name="Cui Y."/>
            <person name="Zhang H."/>
            <person name="O'Toole P.W."/>
        </authorList>
    </citation>
    <scope>NUCLEOTIDE SEQUENCE [LARGE SCALE GENOMIC DNA]</scope>
    <source>
        <strain evidence="4 5">DSM 19910</strain>
    </source>
</reference>
<evidence type="ECO:0000256" key="3">
    <source>
        <dbReference type="PROSITE-ProRule" id="PRU00339"/>
    </source>
</evidence>
<evidence type="ECO:0000313" key="4">
    <source>
        <dbReference type="EMBL" id="KRL01223.1"/>
    </source>
</evidence>
<dbReference type="RefSeq" id="WP_057744447.1">
    <property type="nucleotide sequence ID" value="NZ_AZEF01000027.1"/>
</dbReference>
<protein>
    <submittedName>
        <fullName evidence="4">Uncharacterized protein</fullName>
    </submittedName>
</protein>
<dbReference type="PATRIC" id="fig|1423731.3.peg.1403"/>